<evidence type="ECO:0000313" key="3">
    <source>
        <dbReference type="Proteomes" id="UP001519342"/>
    </source>
</evidence>
<feature type="transmembrane region" description="Helical" evidence="1">
    <location>
        <begin position="21"/>
        <end position="39"/>
    </location>
</feature>
<evidence type="ECO:0000313" key="2">
    <source>
        <dbReference type="EMBL" id="MBP1926706.1"/>
    </source>
</evidence>
<protein>
    <recommendedName>
        <fullName evidence="4">PrgI family protein</fullName>
    </recommendedName>
</protein>
<sequence>MIEIKIPKEVRSYKETIFFGLTLRQIICLSIALSINVPMYIFLKPYIGDEIASWIIMFTGVPLFLIGFFKFNGLPFEKFALIVLKFKLFIPRKRKYKVENIFTDIAAEQNKINIENLKKTKERKKIK</sequence>
<accession>A0ABS4GG79</accession>
<gene>
    <name evidence="2" type="ORF">J2Z76_002576</name>
</gene>
<feature type="transmembrane region" description="Helical" evidence="1">
    <location>
        <begin position="51"/>
        <end position="69"/>
    </location>
</feature>
<keyword evidence="3" id="KW-1185">Reference proteome</keyword>
<name>A0ABS4GG79_9FIRM</name>
<evidence type="ECO:0000256" key="1">
    <source>
        <dbReference type="SAM" id="Phobius"/>
    </source>
</evidence>
<evidence type="ECO:0008006" key="4">
    <source>
        <dbReference type="Google" id="ProtNLM"/>
    </source>
</evidence>
<comment type="caution">
    <text evidence="2">The sequence shown here is derived from an EMBL/GenBank/DDBJ whole genome shotgun (WGS) entry which is preliminary data.</text>
</comment>
<dbReference type="InterPro" id="IPR024414">
    <property type="entry name" value="Uncharacterised_PrgI"/>
</dbReference>
<proteinExistence type="predicted"/>
<dbReference type="Proteomes" id="UP001519342">
    <property type="component" value="Unassembled WGS sequence"/>
</dbReference>
<dbReference type="EMBL" id="JAGGKS010000008">
    <property type="protein sequence ID" value="MBP1926706.1"/>
    <property type="molecule type" value="Genomic_DNA"/>
</dbReference>
<keyword evidence="1" id="KW-0472">Membrane</keyword>
<dbReference type="Pfam" id="PF12666">
    <property type="entry name" value="PrgI"/>
    <property type="match status" value="1"/>
</dbReference>
<reference evidence="2 3" key="1">
    <citation type="submission" date="2021-03" db="EMBL/GenBank/DDBJ databases">
        <title>Genomic Encyclopedia of Type Strains, Phase IV (KMG-IV): sequencing the most valuable type-strain genomes for metagenomic binning, comparative biology and taxonomic classification.</title>
        <authorList>
            <person name="Goeker M."/>
        </authorList>
    </citation>
    <scope>NUCLEOTIDE SEQUENCE [LARGE SCALE GENOMIC DNA]</scope>
    <source>
        <strain evidence="2 3">DSM 24004</strain>
    </source>
</reference>
<dbReference type="RefSeq" id="WP_209512437.1">
    <property type="nucleotide sequence ID" value="NZ_JAGGKS010000008.1"/>
</dbReference>
<organism evidence="2 3">
    <name type="scientific">Sedimentibacter acidaminivorans</name>
    <dbReference type="NCBI Taxonomy" id="913099"/>
    <lineage>
        <taxon>Bacteria</taxon>
        <taxon>Bacillati</taxon>
        <taxon>Bacillota</taxon>
        <taxon>Tissierellia</taxon>
        <taxon>Sedimentibacter</taxon>
    </lineage>
</organism>
<keyword evidence="1" id="KW-0812">Transmembrane</keyword>
<keyword evidence="1" id="KW-1133">Transmembrane helix</keyword>